<gene>
    <name evidence="9" type="primary">mreD</name>
    <name evidence="9" type="ORF">HLB29_05225</name>
</gene>
<protein>
    <submittedName>
        <fullName evidence="9">Rod shape-determining protein MreD</fullName>
    </submittedName>
</protein>
<comment type="subcellular location">
    <subcellularLocation>
        <location evidence="1">Cell membrane</location>
        <topology evidence="1">Multi-pass membrane protein</topology>
    </subcellularLocation>
</comment>
<evidence type="ECO:0000256" key="3">
    <source>
        <dbReference type="ARBA" id="ARBA00022475"/>
    </source>
</evidence>
<evidence type="ECO:0000313" key="9">
    <source>
        <dbReference type="EMBL" id="MBC2576083.1"/>
    </source>
</evidence>
<evidence type="ECO:0000256" key="5">
    <source>
        <dbReference type="ARBA" id="ARBA00022960"/>
    </source>
</evidence>
<reference evidence="9 10" key="1">
    <citation type="submission" date="2020-05" db="EMBL/GenBank/DDBJ databases">
        <title>Draft genome of xy-202 and genomic insight in genome of the genus Peptostreptococcus.</title>
        <authorList>
            <person name="Zhang Z."/>
        </authorList>
    </citation>
    <scope>NUCLEOTIDE SEQUENCE [LARGE SCALE GENOMIC DNA]</scope>
    <source>
        <strain evidence="9 10">DSM 27025</strain>
    </source>
</reference>
<feature type="transmembrane region" description="Helical" evidence="8">
    <location>
        <begin position="95"/>
        <end position="121"/>
    </location>
</feature>
<accession>A0ABR6TLE8</accession>
<evidence type="ECO:0000256" key="2">
    <source>
        <dbReference type="ARBA" id="ARBA00007776"/>
    </source>
</evidence>
<keyword evidence="6 8" id="KW-1133">Transmembrane helix</keyword>
<dbReference type="Proteomes" id="UP000713904">
    <property type="component" value="Unassembled WGS sequence"/>
</dbReference>
<name>A0ABR6TLE8_9FIRM</name>
<evidence type="ECO:0000256" key="7">
    <source>
        <dbReference type="ARBA" id="ARBA00023136"/>
    </source>
</evidence>
<keyword evidence="5" id="KW-0133">Cell shape</keyword>
<dbReference type="RefSeq" id="WP_185624086.1">
    <property type="nucleotide sequence ID" value="NZ_JABGBW010000002.1"/>
</dbReference>
<feature type="transmembrane region" description="Helical" evidence="8">
    <location>
        <begin position="62"/>
        <end position="83"/>
    </location>
</feature>
<feature type="transmembrane region" description="Helical" evidence="8">
    <location>
        <begin position="127"/>
        <end position="151"/>
    </location>
</feature>
<feature type="transmembrane region" description="Helical" evidence="8">
    <location>
        <begin position="6"/>
        <end position="26"/>
    </location>
</feature>
<organism evidence="9 10">
    <name type="scientific">Peptostreptococcus canis</name>
    <dbReference type="NCBI Taxonomy" id="1159213"/>
    <lineage>
        <taxon>Bacteria</taxon>
        <taxon>Bacillati</taxon>
        <taxon>Bacillota</taxon>
        <taxon>Clostridia</taxon>
        <taxon>Peptostreptococcales</taxon>
        <taxon>Peptostreptococcaceae</taxon>
        <taxon>Peptostreptococcus</taxon>
    </lineage>
</organism>
<dbReference type="Pfam" id="PF04093">
    <property type="entry name" value="MreD"/>
    <property type="match status" value="1"/>
</dbReference>
<keyword evidence="7 8" id="KW-0472">Membrane</keyword>
<keyword evidence="3" id="KW-1003">Cell membrane</keyword>
<keyword evidence="10" id="KW-1185">Reference proteome</keyword>
<dbReference type="InterPro" id="IPR007227">
    <property type="entry name" value="Cell_shape_determining_MreD"/>
</dbReference>
<keyword evidence="4 8" id="KW-0812">Transmembrane</keyword>
<evidence type="ECO:0000256" key="4">
    <source>
        <dbReference type="ARBA" id="ARBA00022692"/>
    </source>
</evidence>
<feature type="transmembrane region" description="Helical" evidence="8">
    <location>
        <begin position="33"/>
        <end position="56"/>
    </location>
</feature>
<evidence type="ECO:0000313" key="10">
    <source>
        <dbReference type="Proteomes" id="UP000713904"/>
    </source>
</evidence>
<evidence type="ECO:0000256" key="1">
    <source>
        <dbReference type="ARBA" id="ARBA00004651"/>
    </source>
</evidence>
<sequence>MKNFILFLIGILVIFIETFFTNYISVYVSVNLLLIYCIFISLYLDKSSALILVGIVGLMSDLISGGITGLTPLLFLVISYFIFNIEKSIFKDNRLIVSLLVFVISIVYSIINAVVSAIFFVPTPLVVAFFKAIFLIPIVNTMIAFILFTLFQDKLINLREE</sequence>
<proteinExistence type="inferred from homology"/>
<evidence type="ECO:0000256" key="8">
    <source>
        <dbReference type="SAM" id="Phobius"/>
    </source>
</evidence>
<evidence type="ECO:0000256" key="6">
    <source>
        <dbReference type="ARBA" id="ARBA00022989"/>
    </source>
</evidence>
<dbReference type="EMBL" id="JABGBW010000002">
    <property type="protein sequence ID" value="MBC2576083.1"/>
    <property type="molecule type" value="Genomic_DNA"/>
</dbReference>
<comment type="caution">
    <text evidence="9">The sequence shown here is derived from an EMBL/GenBank/DDBJ whole genome shotgun (WGS) entry which is preliminary data.</text>
</comment>
<comment type="similarity">
    <text evidence="2">Belongs to the MreD family.</text>
</comment>
<dbReference type="NCBIfam" id="TIGR03426">
    <property type="entry name" value="shape_MreD"/>
    <property type="match status" value="1"/>
</dbReference>